<protein>
    <submittedName>
        <fullName evidence="2">Uncharacterized protein</fullName>
    </submittedName>
</protein>
<dbReference type="RefSeq" id="WP_286247064.1">
    <property type="nucleotide sequence ID" value="NZ_AP018448.1"/>
</dbReference>
<feature type="region of interest" description="Disordered" evidence="1">
    <location>
        <begin position="303"/>
        <end position="322"/>
    </location>
</feature>
<reference evidence="2 3" key="1">
    <citation type="journal article" date="2010" name="ChemBioChem">
        <title>Cloning and characterization of the biosynthetic gene cluster of 16-membered macrolide antibiotic FD-891: involvement of a dual functional cytochrome P450 monooxygenase catalyzing epoxidation and hydroxylation.</title>
        <authorList>
            <person name="Kudo F."/>
            <person name="Motegi A."/>
            <person name="Mizoue K."/>
            <person name="Eguchi T."/>
        </authorList>
    </citation>
    <scope>NUCLEOTIDE SEQUENCE [LARGE SCALE GENOMIC DNA]</scope>
    <source>
        <strain evidence="2 3">A-8890</strain>
    </source>
</reference>
<sequence>MTAPSPTALSIVARLAAQVARMEAATSAAVGQLTLVLPSLGAQEAEAALVTAVPIPVRGAAKFLEELAGHLAAQPDALTSGSSLCPPVLLRLAEVLHDAGHPVVRPGCAHCGKIRSDLRQLRPEGRLCGTCDARSRQATCARCGRENVRIAARRPEGRICHTRYHSDTEIFEECAECGQSRAPAVRREDGRALCRGCWKRPMHTCVSCGKTAAAALVDDDGALCHLCYNRHRRPRRPCGRCGQLKRIARNARDGQPDLCDGCYRGPEVTCSICSRVRPCTSRDAQASRSAATATGVIVQESHALDVVGPNRSTRGGPSGRSA</sequence>
<evidence type="ECO:0000313" key="3">
    <source>
        <dbReference type="Proteomes" id="UP001321542"/>
    </source>
</evidence>
<evidence type="ECO:0000256" key="1">
    <source>
        <dbReference type="SAM" id="MobiDB-lite"/>
    </source>
</evidence>
<evidence type="ECO:0000313" key="2">
    <source>
        <dbReference type="EMBL" id="BBC29083.1"/>
    </source>
</evidence>
<reference evidence="2 3" key="2">
    <citation type="journal article" date="2023" name="ChemBioChem">
        <title>Acyltransferase Domain Exchange between Two Independent Type I Polyketide Synthases in the Same Producer Strain of Macrolide Antibiotics.</title>
        <authorList>
            <person name="Kudo F."/>
            <person name="Kishikawa K."/>
            <person name="Tsuboi K."/>
            <person name="Kido T."/>
            <person name="Usui T."/>
            <person name="Hashimoto J."/>
            <person name="Shin-Ya K."/>
            <person name="Miyanaga A."/>
            <person name="Eguchi T."/>
        </authorList>
    </citation>
    <scope>NUCLEOTIDE SEQUENCE [LARGE SCALE GENOMIC DNA]</scope>
    <source>
        <strain evidence="2 3">A-8890</strain>
    </source>
</reference>
<dbReference type="EMBL" id="AP018448">
    <property type="protein sequence ID" value="BBC29083.1"/>
    <property type="molecule type" value="Genomic_DNA"/>
</dbReference>
<proteinExistence type="predicted"/>
<gene>
    <name evidence="2" type="ORF">SGFS_003740</name>
</gene>
<feature type="compositionally biased region" description="Polar residues" evidence="1">
    <location>
        <begin position="310"/>
        <end position="322"/>
    </location>
</feature>
<dbReference type="Proteomes" id="UP001321542">
    <property type="component" value="Chromosome"/>
</dbReference>
<organism evidence="2 3">
    <name type="scientific">Streptomyces graminofaciens</name>
    <dbReference type="NCBI Taxonomy" id="68212"/>
    <lineage>
        <taxon>Bacteria</taxon>
        <taxon>Bacillati</taxon>
        <taxon>Actinomycetota</taxon>
        <taxon>Actinomycetes</taxon>
        <taxon>Kitasatosporales</taxon>
        <taxon>Streptomycetaceae</taxon>
        <taxon>Streptomyces</taxon>
    </lineage>
</organism>
<name>A0ABM7F0E9_9ACTN</name>
<accession>A0ABM7F0E9</accession>
<keyword evidence="3" id="KW-1185">Reference proteome</keyword>